<dbReference type="InterPro" id="IPR008622">
    <property type="entry name" value="FliT"/>
</dbReference>
<dbReference type="Pfam" id="PF05400">
    <property type="entry name" value="FliT"/>
    <property type="match status" value="1"/>
</dbReference>
<name>A0ABS4K222_9CLOT</name>
<comment type="function">
    <text evidence="5">May act as an export chaperone for the filament capping protein FliD.</text>
</comment>
<accession>A0ABS4K222</accession>
<evidence type="ECO:0000256" key="5">
    <source>
        <dbReference type="ARBA" id="ARBA00093765"/>
    </source>
</evidence>
<evidence type="ECO:0000256" key="3">
    <source>
        <dbReference type="ARBA" id="ARBA00022795"/>
    </source>
</evidence>
<keyword evidence="9" id="KW-1185">Reference proteome</keyword>
<gene>
    <name evidence="8" type="ORF">J2Z44_001624</name>
</gene>
<comment type="caution">
    <text evidence="8">The sequence shown here is derived from an EMBL/GenBank/DDBJ whole genome shotgun (WGS) entry which is preliminary data.</text>
</comment>
<organism evidence="8 9">
    <name type="scientific">Clostridium punense</name>
    <dbReference type="NCBI Taxonomy" id="1054297"/>
    <lineage>
        <taxon>Bacteria</taxon>
        <taxon>Bacillati</taxon>
        <taxon>Bacillota</taxon>
        <taxon>Clostridia</taxon>
        <taxon>Eubacteriales</taxon>
        <taxon>Clostridiaceae</taxon>
        <taxon>Clostridium</taxon>
    </lineage>
</organism>
<protein>
    <recommendedName>
        <fullName evidence="7">Flagellar protein FliT</fullName>
    </recommendedName>
</protein>
<keyword evidence="2" id="KW-0963">Cytoplasm</keyword>
<evidence type="ECO:0000313" key="9">
    <source>
        <dbReference type="Proteomes" id="UP001519308"/>
    </source>
</evidence>
<dbReference type="EMBL" id="JAGGLL010000010">
    <property type="protein sequence ID" value="MBP2021828.1"/>
    <property type="molecule type" value="Genomic_DNA"/>
</dbReference>
<reference evidence="8 9" key="1">
    <citation type="submission" date="2021-03" db="EMBL/GenBank/DDBJ databases">
        <title>Genomic Encyclopedia of Type Strains, Phase IV (KMG-IV): sequencing the most valuable type-strain genomes for metagenomic binning, comparative biology and taxonomic classification.</title>
        <authorList>
            <person name="Goeker M."/>
        </authorList>
    </citation>
    <scope>NUCLEOTIDE SEQUENCE [LARGE SCALE GENOMIC DNA]</scope>
    <source>
        <strain evidence="8 9">DSM 28650</strain>
    </source>
</reference>
<evidence type="ECO:0000256" key="2">
    <source>
        <dbReference type="ARBA" id="ARBA00022490"/>
    </source>
</evidence>
<keyword evidence="3" id="KW-1005">Bacterial flagellum biogenesis</keyword>
<evidence type="ECO:0000256" key="7">
    <source>
        <dbReference type="ARBA" id="ARBA00093797"/>
    </source>
</evidence>
<sequence>MTSLYEALKRFQDITKAIIHDLRGEEVDRLIDLLNERQQIIDAISNLKYSSMEFSLICEELCIMDLDKEATLLIKGNMNLVQNEIKKVQQAKNANYDYNSVFYKNIKLFDKQV</sequence>
<evidence type="ECO:0000256" key="1">
    <source>
        <dbReference type="ARBA" id="ARBA00004514"/>
    </source>
</evidence>
<comment type="similarity">
    <text evidence="6">Belongs to the bacillales FliT family.</text>
</comment>
<proteinExistence type="inferred from homology"/>
<keyword evidence="4" id="KW-0143">Chaperone</keyword>
<dbReference type="Proteomes" id="UP001519308">
    <property type="component" value="Unassembled WGS sequence"/>
</dbReference>
<evidence type="ECO:0000256" key="6">
    <source>
        <dbReference type="ARBA" id="ARBA00093785"/>
    </source>
</evidence>
<dbReference type="RefSeq" id="WP_021282975.1">
    <property type="nucleotide sequence ID" value="NZ_JAGGLL010000010.1"/>
</dbReference>
<comment type="subcellular location">
    <subcellularLocation>
        <location evidence="1">Cytoplasm</location>
        <location evidence="1">Cytosol</location>
    </subcellularLocation>
</comment>
<evidence type="ECO:0000313" key="8">
    <source>
        <dbReference type="EMBL" id="MBP2021828.1"/>
    </source>
</evidence>
<evidence type="ECO:0000256" key="4">
    <source>
        <dbReference type="ARBA" id="ARBA00023186"/>
    </source>
</evidence>